<feature type="transmembrane region" description="Helical" evidence="13">
    <location>
        <begin position="314"/>
        <end position="333"/>
    </location>
</feature>
<dbReference type="AlphaFoldDB" id="A0A1T4NNR5"/>
<evidence type="ECO:0000256" key="7">
    <source>
        <dbReference type="ARBA" id="ARBA00022475"/>
    </source>
</evidence>
<evidence type="ECO:0000313" key="15">
    <source>
        <dbReference type="Proteomes" id="UP000189941"/>
    </source>
</evidence>
<dbReference type="InterPro" id="IPR002528">
    <property type="entry name" value="MATE_fam"/>
</dbReference>
<evidence type="ECO:0000313" key="14">
    <source>
        <dbReference type="EMBL" id="SJZ80960.1"/>
    </source>
</evidence>
<dbReference type="PANTHER" id="PTHR43298">
    <property type="entry name" value="MULTIDRUG RESISTANCE PROTEIN NORM-RELATED"/>
    <property type="match status" value="1"/>
</dbReference>
<evidence type="ECO:0000256" key="8">
    <source>
        <dbReference type="ARBA" id="ARBA00022692"/>
    </source>
</evidence>
<dbReference type="GO" id="GO:0042910">
    <property type="term" value="F:xenobiotic transmembrane transporter activity"/>
    <property type="evidence" value="ECO:0007669"/>
    <property type="project" value="InterPro"/>
</dbReference>
<dbReference type="RefSeq" id="WP_078756498.1">
    <property type="nucleotide sequence ID" value="NZ_FUWO01000021.1"/>
</dbReference>
<dbReference type="PANTHER" id="PTHR43298:SF2">
    <property type="entry name" value="FMN_FAD EXPORTER YEEO-RELATED"/>
    <property type="match status" value="1"/>
</dbReference>
<comment type="function">
    <text evidence="1">Multidrug efflux pump.</text>
</comment>
<name>A0A1T4NNR5_9LACT</name>
<reference evidence="15" key="1">
    <citation type="submission" date="2017-02" db="EMBL/GenBank/DDBJ databases">
        <authorList>
            <person name="Varghese N."/>
            <person name="Submissions S."/>
        </authorList>
    </citation>
    <scope>NUCLEOTIDE SEQUENCE [LARGE SCALE GENOMIC DNA]</scope>
    <source>
        <strain evidence="15">DSM 15739</strain>
    </source>
</reference>
<dbReference type="GO" id="GO:0005886">
    <property type="term" value="C:plasma membrane"/>
    <property type="evidence" value="ECO:0007669"/>
    <property type="project" value="UniProtKB-SubCell"/>
</dbReference>
<evidence type="ECO:0000256" key="5">
    <source>
        <dbReference type="ARBA" id="ARBA00022448"/>
    </source>
</evidence>
<feature type="transmembrane region" description="Helical" evidence="13">
    <location>
        <begin position="134"/>
        <end position="151"/>
    </location>
</feature>
<dbReference type="PIRSF" id="PIRSF006603">
    <property type="entry name" value="DinF"/>
    <property type="match status" value="1"/>
</dbReference>
<dbReference type="InterPro" id="IPR050222">
    <property type="entry name" value="MATE_MdtK"/>
</dbReference>
<dbReference type="Pfam" id="PF01554">
    <property type="entry name" value="MatE"/>
    <property type="match status" value="2"/>
</dbReference>
<keyword evidence="8 13" id="KW-0812">Transmembrane</keyword>
<feature type="transmembrane region" description="Helical" evidence="13">
    <location>
        <begin position="51"/>
        <end position="72"/>
    </location>
</feature>
<feature type="transmembrane region" description="Helical" evidence="13">
    <location>
        <begin position="356"/>
        <end position="374"/>
    </location>
</feature>
<comment type="similarity">
    <text evidence="3">Belongs to the multi antimicrobial extrusion (MATE) (TC 2.A.66.1) family.</text>
</comment>
<dbReference type="GO" id="GO:0015297">
    <property type="term" value="F:antiporter activity"/>
    <property type="evidence" value="ECO:0007669"/>
    <property type="project" value="UniProtKB-KW"/>
</dbReference>
<dbReference type="EMBL" id="FUWO01000021">
    <property type="protein sequence ID" value="SJZ80960.1"/>
    <property type="molecule type" value="Genomic_DNA"/>
</dbReference>
<keyword evidence="5" id="KW-0813">Transport</keyword>
<dbReference type="GO" id="GO:0006811">
    <property type="term" value="P:monoatomic ion transport"/>
    <property type="evidence" value="ECO:0007669"/>
    <property type="project" value="UniProtKB-KW"/>
</dbReference>
<dbReference type="NCBIfam" id="TIGR00797">
    <property type="entry name" value="matE"/>
    <property type="match status" value="1"/>
</dbReference>
<keyword evidence="6" id="KW-0050">Antiport</keyword>
<evidence type="ECO:0000256" key="3">
    <source>
        <dbReference type="ARBA" id="ARBA00010199"/>
    </source>
</evidence>
<evidence type="ECO:0000256" key="1">
    <source>
        <dbReference type="ARBA" id="ARBA00003408"/>
    </source>
</evidence>
<evidence type="ECO:0000256" key="6">
    <source>
        <dbReference type="ARBA" id="ARBA00022449"/>
    </source>
</evidence>
<feature type="transmembrane region" description="Helical" evidence="13">
    <location>
        <begin position="194"/>
        <end position="212"/>
    </location>
</feature>
<gene>
    <name evidence="14" type="ORF">SAMN02746011_01813</name>
</gene>
<feature type="transmembrane region" description="Helical" evidence="13">
    <location>
        <begin position="12"/>
        <end position="31"/>
    </location>
</feature>
<keyword evidence="15" id="KW-1185">Reference proteome</keyword>
<protein>
    <recommendedName>
        <fullName evidence="4">Probable multidrug resistance protein NorM</fullName>
    </recommendedName>
    <alternativeName>
        <fullName evidence="12">Multidrug-efflux transporter</fullName>
    </alternativeName>
</protein>
<keyword evidence="11 13" id="KW-0472">Membrane</keyword>
<accession>A0A1T4NNR5</accession>
<dbReference type="OrthoDB" id="9776324at2"/>
<feature type="transmembrane region" description="Helical" evidence="13">
    <location>
        <begin position="232"/>
        <end position="260"/>
    </location>
</feature>
<dbReference type="CDD" id="cd13138">
    <property type="entry name" value="MATE_yoeA_like"/>
    <property type="match status" value="1"/>
</dbReference>
<feature type="transmembrane region" description="Helical" evidence="13">
    <location>
        <begin position="163"/>
        <end position="188"/>
    </location>
</feature>
<feature type="transmembrane region" description="Helical" evidence="13">
    <location>
        <begin position="93"/>
        <end position="114"/>
    </location>
</feature>
<evidence type="ECO:0000256" key="13">
    <source>
        <dbReference type="SAM" id="Phobius"/>
    </source>
</evidence>
<dbReference type="InterPro" id="IPR048279">
    <property type="entry name" value="MdtK-like"/>
</dbReference>
<keyword evidence="9 13" id="KW-1133">Transmembrane helix</keyword>
<dbReference type="Proteomes" id="UP000189941">
    <property type="component" value="Unassembled WGS sequence"/>
</dbReference>
<keyword evidence="7" id="KW-1003">Cell membrane</keyword>
<evidence type="ECO:0000256" key="12">
    <source>
        <dbReference type="ARBA" id="ARBA00031636"/>
    </source>
</evidence>
<sequence length="446" mass="48821">MKNDMTSGNPLSKVILFSIPLIIGNVFQLLYNMADTFIVGRTMGVEALAGIGAAGSVSFLILGFTQGFAAGLSIPVAQAYGARDYHKLQRSVFLNWVLSVLVSAVLTIISLVVLRPLLEFMNTPSNIIEHTYDYLVIVFGFMIITVFYNMLNNMMRSLGNSRTPLYFLIVAAIINIILDYVFIIYFGLGVGGTAIATVTSQFVSVLLCLWAIQRSMPILRLRVNVGIKKEELWYHVQIALPMAFQSSIIALGTIAVSMALNILGAEAVASFAAAGKIDQVVILILMSFGVSMATYVGQNFGAKKFDRIRDGVRSVAILSVIVAIILGAVLFVFGKDFVAFFVKGDDLSQIIAYGDTYFKVNGPLYWVLSLLFIYRYTLQGLGDSRIPTFAGFMELIMRVAAAFMLGDLIGFTGLALSSPLAWIGSAVPLMYTYLKRKDHLDLMKAI</sequence>
<comment type="subcellular location">
    <subcellularLocation>
        <location evidence="2">Cell membrane</location>
        <topology evidence="2">Multi-pass membrane protein</topology>
    </subcellularLocation>
</comment>
<keyword evidence="10" id="KW-0406">Ion transport</keyword>
<organism evidence="14 15">
    <name type="scientific">Globicatella sulfidifaciens DSM 15739</name>
    <dbReference type="NCBI Taxonomy" id="1121925"/>
    <lineage>
        <taxon>Bacteria</taxon>
        <taxon>Bacillati</taxon>
        <taxon>Bacillota</taxon>
        <taxon>Bacilli</taxon>
        <taxon>Lactobacillales</taxon>
        <taxon>Aerococcaceae</taxon>
        <taxon>Globicatella</taxon>
    </lineage>
</organism>
<evidence type="ECO:0000256" key="2">
    <source>
        <dbReference type="ARBA" id="ARBA00004651"/>
    </source>
</evidence>
<evidence type="ECO:0000256" key="11">
    <source>
        <dbReference type="ARBA" id="ARBA00023136"/>
    </source>
</evidence>
<evidence type="ECO:0000256" key="10">
    <source>
        <dbReference type="ARBA" id="ARBA00023065"/>
    </source>
</evidence>
<proteinExistence type="inferred from homology"/>
<evidence type="ECO:0000256" key="4">
    <source>
        <dbReference type="ARBA" id="ARBA00020268"/>
    </source>
</evidence>
<dbReference type="STRING" id="1121925.SAMN02746011_01813"/>
<feature type="transmembrane region" description="Helical" evidence="13">
    <location>
        <begin position="280"/>
        <end position="302"/>
    </location>
</feature>
<evidence type="ECO:0000256" key="9">
    <source>
        <dbReference type="ARBA" id="ARBA00022989"/>
    </source>
</evidence>